<dbReference type="PANTHER" id="PTHR43289">
    <property type="entry name" value="MITOGEN-ACTIVATED PROTEIN KINASE KINASE KINASE 20-RELATED"/>
    <property type="match status" value="1"/>
</dbReference>
<gene>
    <name evidence="11" type="ORF">GCM10022402_45880</name>
</gene>
<dbReference type="PANTHER" id="PTHR43289:SF6">
    <property type="entry name" value="SERINE_THREONINE-PROTEIN KINASE NEKL-3"/>
    <property type="match status" value="1"/>
</dbReference>
<keyword evidence="4 7" id="KW-0547">Nucleotide-binding</keyword>
<evidence type="ECO:0000256" key="3">
    <source>
        <dbReference type="ARBA" id="ARBA00022679"/>
    </source>
</evidence>
<evidence type="ECO:0000256" key="4">
    <source>
        <dbReference type="ARBA" id="ARBA00022741"/>
    </source>
</evidence>
<dbReference type="RefSeq" id="WP_344976348.1">
    <property type="nucleotide sequence ID" value="NZ_BAABDD010000038.1"/>
</dbReference>
<name>A0ABP7GET9_9ACTN</name>
<dbReference type="InterPro" id="IPR000719">
    <property type="entry name" value="Prot_kinase_dom"/>
</dbReference>
<keyword evidence="6 7" id="KW-0067">ATP-binding</keyword>
<dbReference type="Gene3D" id="1.10.510.10">
    <property type="entry name" value="Transferase(Phosphotransferase) domain 1"/>
    <property type="match status" value="1"/>
</dbReference>
<feature type="compositionally biased region" description="Low complexity" evidence="8">
    <location>
        <begin position="392"/>
        <end position="401"/>
    </location>
</feature>
<keyword evidence="9" id="KW-0812">Transmembrane</keyword>
<dbReference type="SMART" id="SM00220">
    <property type="entry name" value="S_TKc"/>
    <property type="match status" value="1"/>
</dbReference>
<dbReference type="Pfam" id="PF00069">
    <property type="entry name" value="Pkinase"/>
    <property type="match status" value="1"/>
</dbReference>
<keyword evidence="5" id="KW-0418">Kinase</keyword>
<evidence type="ECO:0000256" key="6">
    <source>
        <dbReference type="ARBA" id="ARBA00022840"/>
    </source>
</evidence>
<dbReference type="SUPFAM" id="SSF56112">
    <property type="entry name" value="Protein kinase-like (PK-like)"/>
    <property type="match status" value="1"/>
</dbReference>
<dbReference type="Gene3D" id="3.30.200.20">
    <property type="entry name" value="Phosphorylase Kinase, domain 1"/>
    <property type="match status" value="1"/>
</dbReference>
<dbReference type="Proteomes" id="UP001500908">
    <property type="component" value="Unassembled WGS sequence"/>
</dbReference>
<comment type="caution">
    <text evidence="11">The sequence shown here is derived from an EMBL/GenBank/DDBJ whole genome shotgun (WGS) entry which is preliminary data.</text>
</comment>
<evidence type="ECO:0000256" key="5">
    <source>
        <dbReference type="ARBA" id="ARBA00022777"/>
    </source>
</evidence>
<keyword evidence="3" id="KW-0808">Transferase</keyword>
<dbReference type="PROSITE" id="PS00107">
    <property type="entry name" value="PROTEIN_KINASE_ATP"/>
    <property type="match status" value="1"/>
</dbReference>
<proteinExistence type="predicted"/>
<protein>
    <recommendedName>
        <fullName evidence="1">non-specific serine/threonine protein kinase</fullName>
        <ecNumber evidence="1">2.7.11.1</ecNumber>
    </recommendedName>
</protein>
<dbReference type="InterPro" id="IPR011009">
    <property type="entry name" value="Kinase-like_dom_sf"/>
</dbReference>
<feature type="region of interest" description="Disordered" evidence="8">
    <location>
        <begin position="288"/>
        <end position="325"/>
    </location>
</feature>
<dbReference type="PROSITE" id="PS50011">
    <property type="entry name" value="PROTEIN_KINASE_DOM"/>
    <property type="match status" value="1"/>
</dbReference>
<keyword evidence="2" id="KW-0723">Serine/threonine-protein kinase</keyword>
<dbReference type="EMBL" id="BAABDD010000038">
    <property type="protein sequence ID" value="GAA3763238.1"/>
    <property type="molecule type" value="Genomic_DNA"/>
</dbReference>
<evidence type="ECO:0000256" key="8">
    <source>
        <dbReference type="SAM" id="MobiDB-lite"/>
    </source>
</evidence>
<feature type="domain" description="Protein kinase" evidence="10">
    <location>
        <begin position="18"/>
        <end position="276"/>
    </location>
</feature>
<feature type="region of interest" description="Disordered" evidence="8">
    <location>
        <begin position="368"/>
        <end position="407"/>
    </location>
</feature>
<dbReference type="CDD" id="cd14014">
    <property type="entry name" value="STKc_PknB_like"/>
    <property type="match status" value="1"/>
</dbReference>
<evidence type="ECO:0000256" key="7">
    <source>
        <dbReference type="PROSITE-ProRule" id="PRU10141"/>
    </source>
</evidence>
<evidence type="ECO:0000259" key="10">
    <source>
        <dbReference type="PROSITE" id="PS50011"/>
    </source>
</evidence>
<sequence length="549" mass="58646">MSTDEPESAPDHLLAGRYRMYDLIGQGGMGRVWRGTDELLDRPVAIKELIIPSPLPQREVEVLRTRMMREARSAAQLSHPSIITVFDVVESDERPWIVMELVRGTAMSKLIKERTTLEPERVAAIGVQLVAALSVAHQHGVVHRDVKPGNVLIADENRTVLTDFGIARLPGSSSLTTSGNLLGSPSFLAPEQARGETATPASDMWALGATLYNAVEGAPPFHRSTAMGTLSAIITEEVPAPQRAGPLRPVIEALLDKDPEGRLTVEQAGEMLRDVVAHNRGITTWAEEDSAAAPAAVESEPAATATPPTSATPVTSMFDSSEPPQRRVSVSGKAALVALSAVVAIVLAVSLALWLGGLDSGTTVAGVGAEESSSSASPSGDPSASPSPSPSTQPQSASQPSVAGVDTVRHEDPTGFALDVPEGWSVERRQNGVFFDNPQGGYLQIDQTDDPGPDAEADWRNQEGAISSNFSGYERIAITELDQPYLDGYISAADWEFTFDGANGRMHAVNRAFHTEEKGYALFLVSTEEDWETNRALLEQMTRSFVPAA</sequence>
<evidence type="ECO:0000313" key="11">
    <source>
        <dbReference type="EMBL" id="GAA3763238.1"/>
    </source>
</evidence>
<dbReference type="EC" id="2.7.11.1" evidence="1"/>
<feature type="compositionally biased region" description="Low complexity" evidence="8">
    <location>
        <begin position="372"/>
        <end position="384"/>
    </location>
</feature>
<organism evidence="11 12">
    <name type="scientific">Salinactinospora qingdaonensis</name>
    <dbReference type="NCBI Taxonomy" id="702744"/>
    <lineage>
        <taxon>Bacteria</taxon>
        <taxon>Bacillati</taxon>
        <taxon>Actinomycetota</taxon>
        <taxon>Actinomycetes</taxon>
        <taxon>Streptosporangiales</taxon>
        <taxon>Nocardiopsidaceae</taxon>
        <taxon>Salinactinospora</taxon>
    </lineage>
</organism>
<evidence type="ECO:0000313" key="12">
    <source>
        <dbReference type="Proteomes" id="UP001500908"/>
    </source>
</evidence>
<evidence type="ECO:0000256" key="2">
    <source>
        <dbReference type="ARBA" id="ARBA00022527"/>
    </source>
</evidence>
<evidence type="ECO:0000256" key="9">
    <source>
        <dbReference type="SAM" id="Phobius"/>
    </source>
</evidence>
<dbReference type="InterPro" id="IPR008271">
    <property type="entry name" value="Ser/Thr_kinase_AS"/>
</dbReference>
<keyword evidence="9" id="KW-1133">Transmembrane helix</keyword>
<accession>A0ABP7GET9</accession>
<dbReference type="PROSITE" id="PS00108">
    <property type="entry name" value="PROTEIN_KINASE_ST"/>
    <property type="match status" value="1"/>
</dbReference>
<dbReference type="InterPro" id="IPR017441">
    <property type="entry name" value="Protein_kinase_ATP_BS"/>
</dbReference>
<evidence type="ECO:0000256" key="1">
    <source>
        <dbReference type="ARBA" id="ARBA00012513"/>
    </source>
</evidence>
<feature type="compositionally biased region" description="Low complexity" evidence="8">
    <location>
        <begin position="291"/>
        <end position="316"/>
    </location>
</feature>
<keyword evidence="9" id="KW-0472">Membrane</keyword>
<reference evidence="12" key="1">
    <citation type="journal article" date="2019" name="Int. J. Syst. Evol. Microbiol.">
        <title>The Global Catalogue of Microorganisms (GCM) 10K type strain sequencing project: providing services to taxonomists for standard genome sequencing and annotation.</title>
        <authorList>
            <consortium name="The Broad Institute Genomics Platform"/>
            <consortium name="The Broad Institute Genome Sequencing Center for Infectious Disease"/>
            <person name="Wu L."/>
            <person name="Ma J."/>
        </authorList>
    </citation>
    <scope>NUCLEOTIDE SEQUENCE [LARGE SCALE GENOMIC DNA]</scope>
    <source>
        <strain evidence="12">JCM 17137</strain>
    </source>
</reference>
<keyword evidence="12" id="KW-1185">Reference proteome</keyword>
<feature type="transmembrane region" description="Helical" evidence="9">
    <location>
        <begin position="334"/>
        <end position="355"/>
    </location>
</feature>
<feature type="binding site" evidence="7">
    <location>
        <position position="47"/>
    </location>
    <ligand>
        <name>ATP</name>
        <dbReference type="ChEBI" id="CHEBI:30616"/>
    </ligand>
</feature>